<gene>
    <name evidence="11" type="primary">LOC115879999</name>
</gene>
<sequence length="605" mass="71929">MNKIDEEIDLKPSKEKKKRIHKCAICNFQARYASNIRQHKKVHLTQEERELFACSYCDNKYISKQGLKNHLDNNHSEFSKKSHLAHEERQKFSCVHCNKKYTRKHNLNQHLEDNHIDSRAHVPQKKVYRCSRCSYYTIRKSYIEKHKKSHLTREERQMFACAHCDNEYRSKISLRYHLQNNHTDSRTRELKESQKKVYICTICDFQTRYSTSIRDHKETHLAPGQRQLFSCAQCGNTYRTKTGLKYHLRNTHIDSRMQKNVYRCSTCSFQTQEKPRLNRHEKVHLAPEERQLFACAHCDKKYTRKESLIDHLRDNHIDARAKELRESQKEVHKCAMCGFQTRHKSSLRKHQKIHLAPEERRVFACAQCDRKYMLQGSLEDHINICHIDSKSKQKKVYKCAICSFQTGHRVSLHYHKRVHMAPEEREMFICAQCNNKYKTKRGLLLHLKHGHVDSRNAESPTDEVILDSLKMEIDDYTPHLDDFKNAERIAVTNKVKTEDFLKIELGDDTPILNTEMHHDLRNTENLPITKKLYIKLVDFIKIEIDDDDTLLLNKEMQDDIRNTENLSITKKLYIKLVDFIKIEIDDDDTPILIKEMQDDIRNTEN</sequence>
<feature type="domain" description="C2H2-type" evidence="9">
    <location>
        <begin position="293"/>
        <end position="321"/>
    </location>
</feature>
<dbReference type="FunCoup" id="A0A6J2XN49">
    <property type="interactions" value="374"/>
</dbReference>
<keyword evidence="10" id="KW-1185">Reference proteome</keyword>
<feature type="domain" description="C2H2-type" evidence="9">
    <location>
        <begin position="92"/>
        <end position="120"/>
    </location>
</feature>
<dbReference type="AlphaFoldDB" id="A0A6J2XN49"/>
<dbReference type="GO" id="GO:0000978">
    <property type="term" value="F:RNA polymerase II cis-regulatory region sequence-specific DNA binding"/>
    <property type="evidence" value="ECO:0007669"/>
    <property type="project" value="TreeGrafter"/>
</dbReference>
<dbReference type="Gene3D" id="3.30.160.60">
    <property type="entry name" value="Classic Zinc Finger"/>
    <property type="match status" value="6"/>
</dbReference>
<evidence type="ECO:0000256" key="7">
    <source>
        <dbReference type="ARBA" id="ARBA00023242"/>
    </source>
</evidence>
<feature type="domain" description="C2H2-type" evidence="9">
    <location>
        <begin position="128"/>
        <end position="155"/>
    </location>
</feature>
<accession>A0A6J2XN49</accession>
<proteinExistence type="predicted"/>
<dbReference type="PANTHER" id="PTHR24376:SF243">
    <property type="entry name" value="C2H2-TYPE DOMAIN-CONTAINING PROTEIN"/>
    <property type="match status" value="1"/>
</dbReference>
<protein>
    <submittedName>
        <fullName evidence="11">Zinc finger imprinted 3-like isoform X1</fullName>
    </submittedName>
</protein>
<dbReference type="PROSITE" id="PS50157">
    <property type="entry name" value="ZINC_FINGER_C2H2_2"/>
    <property type="match status" value="11"/>
</dbReference>
<dbReference type="OrthoDB" id="3561125at2759"/>
<evidence type="ECO:0000256" key="3">
    <source>
        <dbReference type="ARBA" id="ARBA00022737"/>
    </source>
</evidence>
<comment type="subcellular location">
    <subcellularLocation>
        <location evidence="1">Nucleus</location>
    </subcellularLocation>
</comment>
<keyword evidence="2" id="KW-0479">Metal-binding</keyword>
<feature type="domain" description="C2H2-type" evidence="9">
    <location>
        <begin position="21"/>
        <end position="48"/>
    </location>
</feature>
<evidence type="ECO:0000256" key="4">
    <source>
        <dbReference type="ARBA" id="ARBA00022771"/>
    </source>
</evidence>
<evidence type="ECO:0000256" key="8">
    <source>
        <dbReference type="PROSITE-ProRule" id="PRU00042"/>
    </source>
</evidence>
<dbReference type="Proteomes" id="UP000504635">
    <property type="component" value="Unplaced"/>
</dbReference>
<evidence type="ECO:0000256" key="2">
    <source>
        <dbReference type="ARBA" id="ARBA00022723"/>
    </source>
</evidence>
<dbReference type="GO" id="GO:0005634">
    <property type="term" value="C:nucleus"/>
    <property type="evidence" value="ECO:0007669"/>
    <property type="project" value="UniProtKB-SubCell"/>
</dbReference>
<keyword evidence="5" id="KW-0862">Zinc</keyword>
<feature type="domain" description="C2H2-type" evidence="9">
    <location>
        <begin position="262"/>
        <end position="289"/>
    </location>
</feature>
<evidence type="ECO:0000313" key="10">
    <source>
        <dbReference type="Proteomes" id="UP000504635"/>
    </source>
</evidence>
<dbReference type="GeneID" id="115879999"/>
<dbReference type="InterPro" id="IPR013087">
    <property type="entry name" value="Znf_C2H2_type"/>
</dbReference>
<evidence type="ECO:0000256" key="1">
    <source>
        <dbReference type="ARBA" id="ARBA00004123"/>
    </source>
</evidence>
<feature type="domain" description="C2H2-type" evidence="9">
    <location>
        <begin position="397"/>
        <end position="424"/>
    </location>
</feature>
<evidence type="ECO:0000256" key="5">
    <source>
        <dbReference type="ARBA" id="ARBA00022833"/>
    </source>
</evidence>
<dbReference type="Pfam" id="PF00096">
    <property type="entry name" value="zf-C2H2"/>
    <property type="match status" value="2"/>
</dbReference>
<feature type="domain" description="C2H2-type" evidence="9">
    <location>
        <begin position="332"/>
        <end position="359"/>
    </location>
</feature>
<evidence type="ECO:0000256" key="6">
    <source>
        <dbReference type="ARBA" id="ARBA00023125"/>
    </source>
</evidence>
<dbReference type="SMART" id="SM00355">
    <property type="entry name" value="ZnF_C2H2"/>
    <property type="match status" value="13"/>
</dbReference>
<feature type="domain" description="C2H2-type" evidence="9">
    <location>
        <begin position="229"/>
        <end position="257"/>
    </location>
</feature>
<evidence type="ECO:0000313" key="11">
    <source>
        <dbReference type="RefSeq" id="XP_030752953.1"/>
    </source>
</evidence>
<feature type="domain" description="C2H2-type" evidence="9">
    <location>
        <begin position="159"/>
        <end position="187"/>
    </location>
</feature>
<dbReference type="GO" id="GO:0008270">
    <property type="term" value="F:zinc ion binding"/>
    <property type="evidence" value="ECO:0007669"/>
    <property type="project" value="UniProtKB-KW"/>
</dbReference>
<name>A0A6J2XN49_SITOR</name>
<dbReference type="KEGG" id="soy:115879999"/>
<dbReference type="SUPFAM" id="SSF57667">
    <property type="entry name" value="beta-beta-alpha zinc fingers"/>
    <property type="match status" value="6"/>
</dbReference>
<keyword evidence="3" id="KW-0677">Repeat</keyword>
<feature type="domain" description="C2H2-type" evidence="9">
    <location>
        <begin position="428"/>
        <end position="456"/>
    </location>
</feature>
<keyword evidence="6" id="KW-0238">DNA-binding</keyword>
<keyword evidence="7" id="KW-0539">Nucleus</keyword>
<dbReference type="InterPro" id="IPR036236">
    <property type="entry name" value="Znf_C2H2_sf"/>
</dbReference>
<dbReference type="RefSeq" id="XP_030752953.1">
    <property type="nucleotide sequence ID" value="XM_030897093.1"/>
</dbReference>
<dbReference type="InParanoid" id="A0A6J2XN49"/>
<evidence type="ECO:0000259" key="9">
    <source>
        <dbReference type="PROSITE" id="PS50157"/>
    </source>
</evidence>
<feature type="domain" description="C2H2-type" evidence="9">
    <location>
        <begin position="363"/>
        <end position="391"/>
    </location>
</feature>
<dbReference type="PROSITE" id="PS00028">
    <property type="entry name" value="ZINC_FINGER_C2H2_1"/>
    <property type="match status" value="7"/>
</dbReference>
<dbReference type="PANTHER" id="PTHR24376">
    <property type="entry name" value="ZINC FINGER PROTEIN"/>
    <property type="match status" value="1"/>
</dbReference>
<organism evidence="10 11">
    <name type="scientific">Sitophilus oryzae</name>
    <name type="common">Rice weevil</name>
    <name type="synonym">Curculio oryzae</name>
    <dbReference type="NCBI Taxonomy" id="7048"/>
    <lineage>
        <taxon>Eukaryota</taxon>
        <taxon>Metazoa</taxon>
        <taxon>Ecdysozoa</taxon>
        <taxon>Arthropoda</taxon>
        <taxon>Hexapoda</taxon>
        <taxon>Insecta</taxon>
        <taxon>Pterygota</taxon>
        <taxon>Neoptera</taxon>
        <taxon>Endopterygota</taxon>
        <taxon>Coleoptera</taxon>
        <taxon>Polyphaga</taxon>
        <taxon>Cucujiformia</taxon>
        <taxon>Curculionidae</taxon>
        <taxon>Dryophthorinae</taxon>
        <taxon>Sitophilus</taxon>
    </lineage>
</organism>
<reference evidence="11" key="1">
    <citation type="submission" date="2025-08" db="UniProtKB">
        <authorList>
            <consortium name="RefSeq"/>
        </authorList>
    </citation>
    <scope>IDENTIFICATION</scope>
    <source>
        <tissue evidence="11">Gonads</tissue>
    </source>
</reference>
<keyword evidence="4 8" id="KW-0863">Zinc-finger</keyword>
<dbReference type="GO" id="GO:0001228">
    <property type="term" value="F:DNA-binding transcription activator activity, RNA polymerase II-specific"/>
    <property type="evidence" value="ECO:0007669"/>
    <property type="project" value="TreeGrafter"/>
</dbReference>